<dbReference type="GeneTree" id="ENSGT00530000064074"/>
<sequence length="239" mass="26219">MPTDTETTDVSKVAHEAPQPTHINVHIYQESALAKLLLAGCSMLRLPDSASGTTRLLVASWVVQIVLGVLSGVLGGLLYIYQFSHIRTTGAPIWTGVVAVLAGVAAFLYEKRGGICWALLRTLLALAAFCTSVAAIVIGACYFDYYNYYFRDDSCKISSSFEPTKLPTTPSPEEVDRIHLCMSYMSMLKALLISLHTMLLGMWVLLLLASLAPVCVYLWKTFFTKERTAEKKLLEASGV</sequence>
<evidence type="ECO:0000256" key="4">
    <source>
        <dbReference type="ARBA" id="ARBA00022692"/>
    </source>
</evidence>
<dbReference type="Ensembl" id="ENSNGAT00000016531.1">
    <property type="protein sequence ID" value="ENSNGAP00000010988.1"/>
    <property type="gene ID" value="ENSNGAG00000013256.1"/>
</dbReference>
<organism evidence="8 9">
    <name type="scientific">Nannospalax galili</name>
    <name type="common">Northern Israeli blind subterranean mole rat</name>
    <name type="synonym">Spalax galili</name>
    <dbReference type="NCBI Taxonomy" id="1026970"/>
    <lineage>
        <taxon>Eukaryota</taxon>
        <taxon>Metazoa</taxon>
        <taxon>Chordata</taxon>
        <taxon>Craniata</taxon>
        <taxon>Vertebrata</taxon>
        <taxon>Euteleostomi</taxon>
        <taxon>Mammalia</taxon>
        <taxon>Eutheria</taxon>
        <taxon>Euarchontoglires</taxon>
        <taxon>Glires</taxon>
        <taxon>Rodentia</taxon>
        <taxon>Myomorpha</taxon>
        <taxon>Muroidea</taxon>
        <taxon>Spalacidae</taxon>
        <taxon>Spalacinae</taxon>
        <taxon>Nannospalax</taxon>
    </lineage>
</organism>
<keyword evidence="9" id="KW-1185">Reference proteome</keyword>
<evidence type="ECO:0000256" key="6">
    <source>
        <dbReference type="ARBA" id="ARBA00023136"/>
    </source>
</evidence>
<reference evidence="8" key="1">
    <citation type="submission" date="2025-08" db="UniProtKB">
        <authorList>
            <consortium name="Ensembl"/>
        </authorList>
    </citation>
    <scope>IDENTIFICATION</scope>
</reference>
<feature type="transmembrane region" description="Helical" evidence="7">
    <location>
        <begin position="193"/>
        <end position="219"/>
    </location>
</feature>
<reference evidence="8" key="2">
    <citation type="submission" date="2025-09" db="UniProtKB">
        <authorList>
            <consortium name="Ensembl"/>
        </authorList>
    </citation>
    <scope>IDENTIFICATION</scope>
</reference>
<keyword evidence="5 7" id="KW-1133">Transmembrane helix</keyword>
<feature type="transmembrane region" description="Helical" evidence="7">
    <location>
        <begin position="56"/>
        <end position="81"/>
    </location>
</feature>
<evidence type="ECO:0000313" key="9">
    <source>
        <dbReference type="Proteomes" id="UP000694381"/>
    </source>
</evidence>
<evidence type="ECO:0000256" key="5">
    <source>
        <dbReference type="ARBA" id="ARBA00022989"/>
    </source>
</evidence>
<dbReference type="AlphaFoldDB" id="A0A8C6R2I9"/>
<keyword evidence="3" id="KW-0597">Phosphoprotein</keyword>
<comment type="subcellular location">
    <subcellularLocation>
        <location evidence="1">Membrane</location>
        <topology evidence="1">Multi-pass membrane protein</topology>
    </subcellularLocation>
</comment>
<dbReference type="PANTHER" id="PTHR15756:SF6">
    <property type="entry name" value="TRANSMEMBRANE PROTEIN 176A"/>
    <property type="match status" value="1"/>
</dbReference>
<comment type="similarity">
    <text evidence="2">Belongs to the TMEM176 family.</text>
</comment>
<dbReference type="Pfam" id="PF04103">
    <property type="entry name" value="CD20"/>
    <property type="match status" value="1"/>
</dbReference>
<protein>
    <submittedName>
        <fullName evidence="8">Transmembrane protein 176A</fullName>
    </submittedName>
</protein>
<dbReference type="Proteomes" id="UP000694381">
    <property type="component" value="Unassembled WGS sequence"/>
</dbReference>
<proteinExistence type="inferred from homology"/>
<feature type="transmembrane region" description="Helical" evidence="7">
    <location>
        <begin position="93"/>
        <end position="110"/>
    </location>
</feature>
<evidence type="ECO:0000256" key="1">
    <source>
        <dbReference type="ARBA" id="ARBA00004141"/>
    </source>
</evidence>
<keyword evidence="6 7" id="KW-0472">Membrane</keyword>
<dbReference type="PANTHER" id="PTHR15756">
    <property type="entry name" value="LR8/HCA112"/>
    <property type="match status" value="1"/>
</dbReference>
<dbReference type="GO" id="GO:0016020">
    <property type="term" value="C:membrane"/>
    <property type="evidence" value="ECO:0007669"/>
    <property type="project" value="UniProtKB-SubCell"/>
</dbReference>
<dbReference type="InterPro" id="IPR009281">
    <property type="entry name" value="TMEM176A/TMEM176B"/>
</dbReference>
<feature type="transmembrane region" description="Helical" evidence="7">
    <location>
        <begin position="122"/>
        <end position="145"/>
    </location>
</feature>
<accession>A0A8C6R2I9</accession>
<dbReference type="OMA" id="KQGGICW"/>
<keyword evidence="4 7" id="KW-0812">Transmembrane</keyword>
<name>A0A8C6R2I9_NANGA</name>
<gene>
    <name evidence="8" type="primary">Tmem176a</name>
</gene>
<dbReference type="GO" id="GO:2001199">
    <property type="term" value="P:negative regulation of dendritic cell differentiation"/>
    <property type="evidence" value="ECO:0007669"/>
    <property type="project" value="Ensembl"/>
</dbReference>
<evidence type="ECO:0000256" key="2">
    <source>
        <dbReference type="ARBA" id="ARBA00006022"/>
    </source>
</evidence>
<evidence type="ECO:0000313" key="8">
    <source>
        <dbReference type="Ensembl" id="ENSNGAP00000010988.1"/>
    </source>
</evidence>
<dbReference type="InterPro" id="IPR007237">
    <property type="entry name" value="CD20-like"/>
</dbReference>
<evidence type="ECO:0000256" key="3">
    <source>
        <dbReference type="ARBA" id="ARBA00022553"/>
    </source>
</evidence>
<evidence type="ECO:0000256" key="7">
    <source>
        <dbReference type="SAM" id="Phobius"/>
    </source>
</evidence>